<dbReference type="EMBL" id="OC859077">
    <property type="protein sequence ID" value="CAD7627171.1"/>
    <property type="molecule type" value="Genomic_DNA"/>
</dbReference>
<keyword evidence="9 13" id="KW-0862">Zinc</keyword>
<comment type="similarity">
    <text evidence="1 12 13">Belongs to the peptidase M2 family.</text>
</comment>
<feature type="binding site" evidence="9">
    <location>
        <position position="397"/>
    </location>
    <ligand>
        <name>Zn(2+)</name>
        <dbReference type="ChEBI" id="CHEBI:29105"/>
        <label>1</label>
        <note>catalytic</note>
    </ligand>
</feature>
<evidence type="ECO:0000256" key="12">
    <source>
        <dbReference type="PROSITE-ProRule" id="PRU01355"/>
    </source>
</evidence>
<dbReference type="PRINTS" id="PR00791">
    <property type="entry name" value="PEPDIPTASEA"/>
</dbReference>
<name>A0A7R9KS49_9ACAR</name>
<dbReference type="InterPro" id="IPR001548">
    <property type="entry name" value="Peptidase_M2"/>
</dbReference>
<keyword evidence="13" id="KW-0645">Protease</keyword>
<evidence type="ECO:0000256" key="9">
    <source>
        <dbReference type="PIRSR" id="PIRSR601548-3"/>
    </source>
</evidence>
<dbReference type="Gene3D" id="1.10.1370.30">
    <property type="match status" value="2"/>
</dbReference>
<dbReference type="GO" id="GO:0005886">
    <property type="term" value="C:plasma membrane"/>
    <property type="evidence" value="ECO:0007669"/>
    <property type="project" value="TreeGrafter"/>
</dbReference>
<feature type="binding site" evidence="11">
    <location>
        <position position="373"/>
    </location>
    <ligand>
        <name>Zn(2+)</name>
        <dbReference type="ChEBI" id="CHEBI:29105"/>
        <label>2</label>
        <note>catalytic</note>
    </ligand>
</feature>
<evidence type="ECO:0000256" key="10">
    <source>
        <dbReference type="PIRSR" id="PIRSR601548-4"/>
    </source>
</evidence>
<evidence type="ECO:0000256" key="8">
    <source>
        <dbReference type="PIRSR" id="PIRSR601548-2"/>
    </source>
</evidence>
<dbReference type="GO" id="GO:0006508">
    <property type="term" value="P:proteolysis"/>
    <property type="evidence" value="ECO:0007669"/>
    <property type="project" value="UniProtKB-KW"/>
</dbReference>
<dbReference type="SUPFAM" id="SSF55486">
    <property type="entry name" value="Metalloproteases ('zincins'), catalytic domain"/>
    <property type="match status" value="1"/>
</dbReference>
<evidence type="ECO:0000313" key="15">
    <source>
        <dbReference type="EMBL" id="CAD7627171.1"/>
    </source>
</evidence>
<feature type="active site" description="Proton donor 2" evidence="7">
    <location>
        <position position="501"/>
    </location>
</feature>
<feature type="active site" description="Proton acceptor 2" evidence="7">
    <location>
        <position position="370"/>
    </location>
</feature>
<evidence type="ECO:0000256" key="14">
    <source>
        <dbReference type="SAM" id="SignalP"/>
    </source>
</evidence>
<feature type="signal peptide" evidence="14">
    <location>
        <begin position="1"/>
        <end position="24"/>
    </location>
</feature>
<feature type="active site" description="Proton donor 1" evidence="5">
    <location>
        <position position="501"/>
    </location>
</feature>
<dbReference type="GO" id="GO:0008241">
    <property type="term" value="F:peptidyl-dipeptidase activity"/>
    <property type="evidence" value="ECO:0007669"/>
    <property type="project" value="InterPro"/>
</dbReference>
<evidence type="ECO:0000256" key="2">
    <source>
        <dbReference type="ARBA" id="ARBA00022729"/>
    </source>
</evidence>
<evidence type="ECO:0000256" key="6">
    <source>
        <dbReference type="PIRSR" id="PIRSR601548-10"/>
    </source>
</evidence>
<dbReference type="GO" id="GO:0008237">
    <property type="term" value="F:metallopeptidase activity"/>
    <property type="evidence" value="ECO:0007669"/>
    <property type="project" value="UniProtKB-KW"/>
</dbReference>
<organism evidence="15">
    <name type="scientific">Medioppia subpectinata</name>
    <dbReference type="NCBI Taxonomy" id="1979941"/>
    <lineage>
        <taxon>Eukaryota</taxon>
        <taxon>Metazoa</taxon>
        <taxon>Ecdysozoa</taxon>
        <taxon>Arthropoda</taxon>
        <taxon>Chelicerata</taxon>
        <taxon>Arachnida</taxon>
        <taxon>Acari</taxon>
        <taxon>Acariformes</taxon>
        <taxon>Sarcoptiformes</taxon>
        <taxon>Oribatida</taxon>
        <taxon>Brachypylina</taxon>
        <taxon>Oppioidea</taxon>
        <taxon>Oppiidae</taxon>
        <taxon>Medioppia</taxon>
    </lineage>
</organism>
<dbReference type="GO" id="GO:0046872">
    <property type="term" value="F:metal ion binding"/>
    <property type="evidence" value="ECO:0007669"/>
    <property type="project" value="UniProtKB-KW"/>
</dbReference>
<evidence type="ECO:0000256" key="11">
    <source>
        <dbReference type="PIRSR" id="PIRSR601548-8"/>
    </source>
</evidence>
<keyword evidence="13" id="KW-0121">Carboxypeptidase</keyword>
<feature type="chain" id="PRO_5035680197" description="Angiotensin-converting enzyme" evidence="14">
    <location>
        <begin position="25"/>
        <end position="650"/>
    </location>
</feature>
<keyword evidence="4 6" id="KW-0325">Glycoprotein</keyword>
<feature type="disulfide bond" evidence="10">
    <location>
        <begin position="526"/>
        <end position="538"/>
    </location>
</feature>
<evidence type="ECO:0000256" key="3">
    <source>
        <dbReference type="ARBA" id="ARBA00023157"/>
    </source>
</evidence>
<feature type="active site" description="Proton acceptor 1" evidence="5">
    <location>
        <position position="370"/>
    </location>
</feature>
<keyword evidence="2 14" id="KW-0732">Signal</keyword>
<dbReference type="Proteomes" id="UP000759131">
    <property type="component" value="Unassembled WGS sequence"/>
</dbReference>
<proteinExistence type="inferred from homology"/>
<keyword evidence="13" id="KW-0378">Hydrolase</keyword>
<feature type="binding site" evidence="11">
    <location>
        <position position="397"/>
    </location>
    <ligand>
        <name>Zn(2+)</name>
        <dbReference type="ChEBI" id="CHEBI:29105"/>
        <label>2</label>
        <note>catalytic</note>
    </ligand>
</feature>
<evidence type="ECO:0000256" key="1">
    <source>
        <dbReference type="ARBA" id="ARBA00008139"/>
    </source>
</evidence>
<dbReference type="OrthoDB" id="10029630at2759"/>
<comment type="caution">
    <text evidence="12">Lacks conserved residue(s) required for the propagation of feature annotation.</text>
</comment>
<accession>A0A7R9KS49</accession>
<feature type="glycosylation site" description="N-linked (GlcNAc...) asparagine; partial" evidence="6">
    <location>
        <position position="148"/>
    </location>
</feature>
<sequence>MVGFTMNIAIYVSVIALLSTRIECKHKDKSIITDENKAVKYLKDVNERMAQEYEKYSEVQWDYMTDMNNHTLEAQTKASELFSEFQKKQAIDTKQYNWTHFSEYNRRQFERLALIGTAALSEKDTKMFINVSTEMEAIYSSAKICVSNKCDLELDPDLEKLMAESKDYDQLLEAWVKWRDASGKQMREKYIKYYTLGNKAAKLNKVLDKEFKTLDDIWLYGWETEDIKKQMSKALDKLLPFYRKLHTYMRLKLEKTFAGKMPKDRTIPAHLLGNMWAQQWANTMKTVPGVDPFPNLAQIDVTDEMKKQKYTAEKMFKLSEQFFVDLGFDAMTDKFWNNHASAWDFYTSDDFRIKQCTDIDMEDLITIHHEMGHIEYYMQYREQPAVYREGANPGFHEAIGDLIALSVATPKHLNKTGLLTIDNSMNMNDMNIKFQLKMALEKVVFMPFAYIVDKWRWDVFSGKVSANHMNEHWWHLRGKYQGISPPVKRSERDFDPGAKYHVPSGVEYIRYFAAHILQFQFHKALCSISQSHVSLHECDIDGDKEAGKRLKHMLSFGASKKWPQLLKELTGTEEMDVKPMLEYFQPLQQFLDNELKGYQENDLKWDFDVNHYFKSSANGFNSIQLLSAKQFLQFLKNGMSLFVAINELFA</sequence>
<feature type="binding site" evidence="9">
    <location>
        <position position="373"/>
    </location>
    <ligand>
        <name>Zn(2+)</name>
        <dbReference type="ChEBI" id="CHEBI:29105"/>
        <label>1</label>
        <note>catalytic</note>
    </ligand>
</feature>
<gene>
    <name evidence="15" type="ORF">OSB1V03_LOCUS7601</name>
</gene>
<keyword evidence="13" id="KW-0482">Metalloprotease</keyword>
<dbReference type="EMBL" id="CAJPIZ010004502">
    <property type="protein sequence ID" value="CAG2107601.1"/>
    <property type="molecule type" value="Genomic_DNA"/>
</dbReference>
<dbReference type="PROSITE" id="PS52011">
    <property type="entry name" value="PEPTIDASE_M2"/>
    <property type="match status" value="1"/>
</dbReference>
<keyword evidence="9 13" id="KW-0479">Metal-binding</keyword>
<feature type="binding site" evidence="11">
    <location>
        <position position="369"/>
    </location>
    <ligand>
        <name>Zn(2+)</name>
        <dbReference type="ChEBI" id="CHEBI:29105"/>
        <label>2</label>
        <note>catalytic</note>
    </ligand>
</feature>
<evidence type="ECO:0000256" key="5">
    <source>
        <dbReference type="PIRSR" id="PIRSR601548-1"/>
    </source>
</evidence>
<dbReference type="Pfam" id="PF01401">
    <property type="entry name" value="Peptidase_M2"/>
    <property type="match status" value="1"/>
</dbReference>
<evidence type="ECO:0000256" key="7">
    <source>
        <dbReference type="PIRSR" id="PIRSR601548-11"/>
    </source>
</evidence>
<feature type="binding site" evidence="8">
    <location>
        <position position="510"/>
    </location>
    <ligand>
        <name>chloride</name>
        <dbReference type="ChEBI" id="CHEBI:17996"/>
        <label>1</label>
    </ligand>
</feature>
<protein>
    <recommendedName>
        <fullName evidence="13">Angiotensin-converting enzyme</fullName>
        <ecNumber evidence="13">3.4.-.-</ecNumber>
    </recommendedName>
</protein>
<evidence type="ECO:0000256" key="13">
    <source>
        <dbReference type="RuleBase" id="RU361144"/>
    </source>
</evidence>
<dbReference type="FunFam" id="1.10.1370.30:FF:000005">
    <property type="entry name" value="Angiotensin-converting enzyme"/>
    <property type="match status" value="1"/>
</dbReference>
<keyword evidence="16" id="KW-1185">Reference proteome</keyword>
<dbReference type="EC" id="3.4.-.-" evidence="13"/>
<feature type="glycosylation site" description="N-linked (GlcNAc...) asparagine; partial" evidence="6">
    <location>
        <position position="337"/>
    </location>
</feature>
<keyword evidence="3 10" id="KW-1015">Disulfide bond</keyword>
<evidence type="ECO:0000256" key="4">
    <source>
        <dbReference type="ARBA" id="ARBA00023180"/>
    </source>
</evidence>
<dbReference type="PANTHER" id="PTHR10514:SF27">
    <property type="entry name" value="ANGIOTENSIN-CONVERTING ENZYME"/>
    <property type="match status" value="1"/>
</dbReference>
<dbReference type="CDD" id="cd06461">
    <property type="entry name" value="M2_ACE"/>
    <property type="match status" value="1"/>
</dbReference>
<evidence type="ECO:0000313" key="16">
    <source>
        <dbReference type="Proteomes" id="UP000759131"/>
    </source>
</evidence>
<feature type="binding site" evidence="9">
    <location>
        <position position="369"/>
    </location>
    <ligand>
        <name>Zn(2+)</name>
        <dbReference type="ChEBI" id="CHEBI:29105"/>
        <label>1</label>
        <note>catalytic</note>
    </ligand>
</feature>
<dbReference type="AlphaFoldDB" id="A0A7R9KS49"/>
<dbReference type="PANTHER" id="PTHR10514">
    <property type="entry name" value="ANGIOTENSIN-CONVERTING ENZYME"/>
    <property type="match status" value="1"/>
</dbReference>
<dbReference type="GO" id="GO:0004180">
    <property type="term" value="F:carboxypeptidase activity"/>
    <property type="evidence" value="ECO:0007669"/>
    <property type="project" value="UniProtKB-KW"/>
</dbReference>
<comment type="cofactor">
    <cofactor evidence="13">
        <name>Zn(2+)</name>
        <dbReference type="ChEBI" id="CHEBI:29105"/>
    </cofactor>
    <text evidence="13">Binds 1 zinc ion per subunit.</text>
</comment>
<reference evidence="15" key="1">
    <citation type="submission" date="2020-11" db="EMBL/GenBank/DDBJ databases">
        <authorList>
            <person name="Tran Van P."/>
        </authorList>
    </citation>
    <scope>NUCLEOTIDE SEQUENCE</scope>
</reference>